<keyword evidence="5" id="KW-0227">DNA damage</keyword>
<feature type="compositionally biased region" description="Polar residues" evidence="10">
    <location>
        <begin position="31"/>
        <end position="42"/>
    </location>
</feature>
<keyword evidence="6" id="KW-0067">ATP-binding</keyword>
<accession>A0ABV3XL80</accession>
<feature type="compositionally biased region" description="Basic and acidic residues" evidence="10">
    <location>
        <begin position="1"/>
        <end position="12"/>
    </location>
</feature>
<dbReference type="InterPro" id="IPR004604">
    <property type="entry name" value="DNA_recomb/repair_RecN"/>
</dbReference>
<dbReference type="NCBIfam" id="TIGR00634">
    <property type="entry name" value="recN"/>
    <property type="match status" value="1"/>
</dbReference>
<evidence type="ECO:0000256" key="7">
    <source>
        <dbReference type="ARBA" id="ARBA00023204"/>
    </source>
</evidence>
<evidence type="ECO:0000256" key="5">
    <source>
        <dbReference type="ARBA" id="ARBA00022763"/>
    </source>
</evidence>
<comment type="function">
    <text evidence="1">May be involved in recombinational repair of damaged DNA.</text>
</comment>
<keyword evidence="7" id="KW-0234">DNA repair</keyword>
<name>A0ABV3XL80_9ACTN</name>
<evidence type="ECO:0000256" key="2">
    <source>
        <dbReference type="ARBA" id="ARBA00009441"/>
    </source>
</evidence>
<dbReference type="PANTHER" id="PTHR11059:SF0">
    <property type="entry name" value="DNA REPAIR PROTEIN RECN"/>
    <property type="match status" value="1"/>
</dbReference>
<evidence type="ECO:0000256" key="9">
    <source>
        <dbReference type="SAM" id="Coils"/>
    </source>
</evidence>
<feature type="domain" description="RecF/RecN/SMC N-terminal" evidence="11">
    <location>
        <begin position="80"/>
        <end position="597"/>
    </location>
</feature>
<keyword evidence="4" id="KW-0547">Nucleotide-binding</keyword>
<organism evidence="12 13">
    <name type="scientific">Geodermatophilus maliterrae</name>
    <dbReference type="NCBI Taxonomy" id="3162531"/>
    <lineage>
        <taxon>Bacteria</taxon>
        <taxon>Bacillati</taxon>
        <taxon>Actinomycetota</taxon>
        <taxon>Actinomycetes</taxon>
        <taxon>Geodermatophilales</taxon>
        <taxon>Geodermatophilaceae</taxon>
        <taxon>Geodermatophilus</taxon>
    </lineage>
</organism>
<dbReference type="Pfam" id="PF02463">
    <property type="entry name" value="SMC_N"/>
    <property type="match status" value="1"/>
</dbReference>
<evidence type="ECO:0000313" key="12">
    <source>
        <dbReference type="EMBL" id="MEX5721324.1"/>
    </source>
</evidence>
<dbReference type="InterPro" id="IPR027417">
    <property type="entry name" value="P-loop_NTPase"/>
</dbReference>
<evidence type="ECO:0000313" key="13">
    <source>
        <dbReference type="Proteomes" id="UP001560045"/>
    </source>
</evidence>
<evidence type="ECO:0000256" key="3">
    <source>
        <dbReference type="ARBA" id="ARBA00021315"/>
    </source>
</evidence>
<reference evidence="12 13" key="1">
    <citation type="submission" date="2024-06" db="EMBL/GenBank/DDBJ databases">
        <title>Draft genome sequence of Geodermatophilus badlandi, a novel member of the Geodermatophilaceae isolated from badland sedimentary rocks in the Red desert, Wyoming, USA.</title>
        <authorList>
            <person name="Ben Tekaya S."/>
            <person name="Nouioui I."/>
            <person name="Flores G.M."/>
            <person name="Shaal M.N."/>
            <person name="Bredoire F."/>
            <person name="Basile F."/>
            <person name="Van Diepen L."/>
            <person name="Ward N.L."/>
        </authorList>
    </citation>
    <scope>NUCLEOTIDE SEQUENCE [LARGE SCALE GENOMIC DNA]</scope>
    <source>
        <strain evidence="12 13">WL48A</strain>
    </source>
</reference>
<evidence type="ECO:0000256" key="8">
    <source>
        <dbReference type="ARBA" id="ARBA00033408"/>
    </source>
</evidence>
<dbReference type="CDD" id="cd03241">
    <property type="entry name" value="ABC_RecN"/>
    <property type="match status" value="1"/>
</dbReference>
<evidence type="ECO:0000256" key="10">
    <source>
        <dbReference type="SAM" id="MobiDB-lite"/>
    </source>
</evidence>
<feature type="coiled-coil region" evidence="9">
    <location>
        <begin position="427"/>
        <end position="454"/>
    </location>
</feature>
<evidence type="ECO:0000259" key="11">
    <source>
        <dbReference type="Pfam" id="PF02463"/>
    </source>
</evidence>
<keyword evidence="13" id="KW-1185">Reference proteome</keyword>
<dbReference type="Gene3D" id="3.40.50.300">
    <property type="entry name" value="P-loop containing nucleotide triphosphate hydrolases"/>
    <property type="match status" value="2"/>
</dbReference>
<evidence type="ECO:0000256" key="1">
    <source>
        <dbReference type="ARBA" id="ARBA00003618"/>
    </source>
</evidence>
<evidence type="ECO:0000256" key="6">
    <source>
        <dbReference type="ARBA" id="ARBA00022840"/>
    </source>
</evidence>
<feature type="compositionally biased region" description="Low complexity" evidence="10">
    <location>
        <begin position="43"/>
        <end position="67"/>
    </location>
</feature>
<comment type="similarity">
    <text evidence="2">Belongs to the RecN family.</text>
</comment>
<dbReference type="InterPro" id="IPR003395">
    <property type="entry name" value="RecF/RecN/SMC_N"/>
</dbReference>
<gene>
    <name evidence="12" type="primary">recN</name>
    <name evidence="12" type="ORF">ABQ292_23500</name>
</gene>
<comment type="caution">
    <text evidence="12">The sequence shown here is derived from an EMBL/GenBank/DDBJ whole genome shotgun (WGS) entry which is preliminary data.</text>
</comment>
<dbReference type="PANTHER" id="PTHR11059">
    <property type="entry name" value="DNA REPAIR PROTEIN RECN"/>
    <property type="match status" value="1"/>
</dbReference>
<protein>
    <recommendedName>
        <fullName evidence="3">DNA repair protein RecN</fullName>
    </recommendedName>
    <alternativeName>
        <fullName evidence="8">Recombination protein N</fullName>
    </alternativeName>
</protein>
<feature type="region of interest" description="Disordered" evidence="10">
    <location>
        <begin position="1"/>
        <end position="80"/>
    </location>
</feature>
<dbReference type="RefSeq" id="WP_369210130.1">
    <property type="nucleotide sequence ID" value="NZ_JBFNXQ010000120.1"/>
</dbReference>
<dbReference type="Proteomes" id="UP001560045">
    <property type="component" value="Unassembled WGS sequence"/>
</dbReference>
<proteinExistence type="inferred from homology"/>
<dbReference type="SUPFAM" id="SSF52540">
    <property type="entry name" value="P-loop containing nucleoside triphosphate hydrolases"/>
    <property type="match status" value="2"/>
</dbReference>
<keyword evidence="9" id="KW-0175">Coiled coil</keyword>
<sequence>MAPRTPTRERSGRSRRTTTAPPEEAARHSGAQDTGAQDTGAQDTGAQDTGAPDAAPAAVAVDGGVPARRTSGDGPGRGRLTELRIRGLGAIDDVTLELGRGLTVVTGETGAGKTMVVTGLTLLFGGRADPGRVRATGRAGVEGRLELPPDSPVWERAADAGAEPDDDGSLILARTVSAEGRSRAHLGGRSVPVGVVSELAEGLLAVHGQSDQLRLSRPAEQRHALDRYAGTGHLQLLETYRAAYARWREMAADLDRRRGQVRELAQAAEVLRHGLEEIEGLAPEPGEDEALDAQAKRLGDADALRAAVDEARMALVGDVTGDLGAEGLPQDATAALAGAERALANTDDPALVLLARDLADAVAVVSDVSVQLAGYVADLDADPGRLAEVLDRRAAITALVRKYADPGEGLAGVLAWADDARRKLEALDVSDEALEALEAARDTARAEVDDLGARVSAGRRAAADGFAAEVGRELAGLAMKSARVSFSIDSHPDEPGPDGVDEVALLMAAHPGAPPRPVHRGASGGELSRVMLAIEVVFAGADPVPVMVFDEVDAGVGGQAAGEIGRRLARLAREHQVVVVTHLAQVAAFADTHLVVDKSPDAAAGVTATDIRAVDGEDRIRELARMLSGLADSDTGQAHARELIAVAAAAQGD</sequence>
<dbReference type="EMBL" id="JBFNXQ010000120">
    <property type="protein sequence ID" value="MEX5721324.1"/>
    <property type="molecule type" value="Genomic_DNA"/>
</dbReference>
<evidence type="ECO:0000256" key="4">
    <source>
        <dbReference type="ARBA" id="ARBA00022741"/>
    </source>
</evidence>